<dbReference type="GO" id="GO:0044550">
    <property type="term" value="P:secondary metabolite biosynthetic process"/>
    <property type="evidence" value="ECO:0007669"/>
    <property type="project" value="TreeGrafter"/>
</dbReference>
<proteinExistence type="predicted"/>
<comment type="caution">
    <text evidence="5">The sequence shown here is derived from an EMBL/GenBank/DDBJ whole genome shotgun (WGS) entry which is preliminary data.</text>
</comment>
<dbReference type="Proteomes" id="UP000279089">
    <property type="component" value="Unassembled WGS sequence"/>
</dbReference>
<reference evidence="6" key="1">
    <citation type="submission" date="2018-11" db="EMBL/GenBank/DDBJ databases">
        <title>Chitinophaga lutea sp.nov., isolate from arsenic contaminated soil.</title>
        <authorList>
            <person name="Zong Y."/>
        </authorList>
    </citation>
    <scope>NUCLEOTIDE SEQUENCE [LARGE SCALE GENOMIC DNA]</scope>
    <source>
        <strain evidence="6">YLT18</strain>
    </source>
</reference>
<dbReference type="InterPro" id="IPR013751">
    <property type="entry name" value="ACP_syn_III_N"/>
</dbReference>
<dbReference type="RefSeq" id="WP_120515125.1">
    <property type="nucleotide sequence ID" value="NZ_QXZY01000002.1"/>
</dbReference>
<keyword evidence="6" id="KW-1185">Reference proteome</keyword>
<dbReference type="PANTHER" id="PTHR34069:SF2">
    <property type="entry name" value="BETA-KETOACYL-[ACYL-CARRIER-PROTEIN] SYNTHASE III"/>
    <property type="match status" value="1"/>
</dbReference>
<feature type="domain" description="Beta-ketoacyl-[acyl-carrier-protein] synthase III C-terminal" evidence="3">
    <location>
        <begin position="257"/>
        <end position="357"/>
    </location>
</feature>
<dbReference type="Pfam" id="PF08541">
    <property type="entry name" value="ACP_syn_III_C"/>
    <property type="match status" value="1"/>
</dbReference>
<dbReference type="InterPro" id="IPR016039">
    <property type="entry name" value="Thiolase-like"/>
</dbReference>
<evidence type="ECO:0000256" key="2">
    <source>
        <dbReference type="ARBA" id="ARBA00023315"/>
    </source>
</evidence>
<dbReference type="PANTHER" id="PTHR34069">
    <property type="entry name" value="3-OXOACYL-[ACYL-CARRIER-PROTEIN] SYNTHASE 3"/>
    <property type="match status" value="1"/>
</dbReference>
<evidence type="ECO:0000259" key="4">
    <source>
        <dbReference type="Pfam" id="PF08545"/>
    </source>
</evidence>
<dbReference type="CDD" id="cd00830">
    <property type="entry name" value="KAS_III"/>
    <property type="match status" value="1"/>
</dbReference>
<gene>
    <name evidence="5" type="ORF">EG028_08385</name>
</gene>
<protein>
    <submittedName>
        <fullName evidence="5">Ketoacyl-ACP synthase III</fullName>
    </submittedName>
</protein>
<evidence type="ECO:0000313" key="6">
    <source>
        <dbReference type="Proteomes" id="UP000279089"/>
    </source>
</evidence>
<dbReference type="OrthoDB" id="5171393at2"/>
<dbReference type="Gene3D" id="3.40.47.10">
    <property type="match status" value="2"/>
</dbReference>
<keyword evidence="1" id="KW-0808">Transferase</keyword>
<dbReference type="AlphaFoldDB" id="A0A3N4MRE1"/>
<dbReference type="GO" id="GO:0004315">
    <property type="term" value="F:3-oxoacyl-[acyl-carrier-protein] synthase activity"/>
    <property type="evidence" value="ECO:0007669"/>
    <property type="project" value="InterPro"/>
</dbReference>
<dbReference type="InterPro" id="IPR013747">
    <property type="entry name" value="ACP_syn_III_C"/>
</dbReference>
<feature type="domain" description="Beta-ketoacyl-[acyl-carrier-protein] synthase III N-terminal" evidence="4">
    <location>
        <begin position="131"/>
        <end position="207"/>
    </location>
</feature>
<sequence length="357" mass="39094">MSISTVITGTGSYIPPVIKENREFAVNDFYTNSQEPIPNAAEEIIEKFRKITGISKRRYAQEGMSASDMACLAAQKAIEDAAIDPETIDYIIVAHNFGNVVKHTIQMDAVPSLASHVKHKLGIRNPSCIPYDLLFGCPGWVQGLMQADVYFRANAAKRCLIIGTEMLSRVIDIYDRDSMIFSDGAGACIAEARETDGGPGLLGSSAQSYTVNELAYINMGKSNYPGSDERVRFIKMQGRKVYEFALKYVPVAIKSCLDNAGVPIASVRKIFIHQANEKMDEAIIKALYALYQQPVVPENVMPMNIHELGNSSVATIPTLFDMVRKGELPQHNLAAGDIVVFASVGAGMNINAVCYRI</sequence>
<dbReference type="Pfam" id="PF08545">
    <property type="entry name" value="ACP_syn_III"/>
    <property type="match status" value="1"/>
</dbReference>
<evidence type="ECO:0000259" key="3">
    <source>
        <dbReference type="Pfam" id="PF08541"/>
    </source>
</evidence>
<name>A0A3N4MRE1_9BACT</name>
<accession>A0A3N4MRE1</accession>
<dbReference type="GO" id="GO:0006633">
    <property type="term" value="P:fatty acid biosynthetic process"/>
    <property type="evidence" value="ECO:0007669"/>
    <property type="project" value="InterPro"/>
</dbReference>
<evidence type="ECO:0000256" key="1">
    <source>
        <dbReference type="ARBA" id="ARBA00022679"/>
    </source>
</evidence>
<dbReference type="EMBL" id="RMBX01000003">
    <property type="protein sequence ID" value="RPD42149.1"/>
    <property type="molecule type" value="Genomic_DNA"/>
</dbReference>
<keyword evidence="2" id="KW-0012">Acyltransferase</keyword>
<organism evidence="5 6">
    <name type="scientific">Chitinophaga barathri</name>
    <dbReference type="NCBI Taxonomy" id="1647451"/>
    <lineage>
        <taxon>Bacteria</taxon>
        <taxon>Pseudomonadati</taxon>
        <taxon>Bacteroidota</taxon>
        <taxon>Chitinophagia</taxon>
        <taxon>Chitinophagales</taxon>
        <taxon>Chitinophagaceae</taxon>
        <taxon>Chitinophaga</taxon>
    </lineage>
</organism>
<dbReference type="SUPFAM" id="SSF53901">
    <property type="entry name" value="Thiolase-like"/>
    <property type="match status" value="1"/>
</dbReference>
<evidence type="ECO:0000313" key="5">
    <source>
        <dbReference type="EMBL" id="RPD42149.1"/>
    </source>
</evidence>